<feature type="domain" description="HTH araC/xylS-type" evidence="4">
    <location>
        <begin position="174"/>
        <end position="272"/>
    </location>
</feature>
<protein>
    <submittedName>
        <fullName evidence="5">PocR ligand-binding domain-containing protein</fullName>
    </submittedName>
</protein>
<dbReference type="InterPro" id="IPR018060">
    <property type="entry name" value="HTH_AraC"/>
</dbReference>
<dbReference type="GO" id="GO:0003700">
    <property type="term" value="F:DNA-binding transcription factor activity"/>
    <property type="evidence" value="ECO:0007669"/>
    <property type="project" value="InterPro"/>
</dbReference>
<gene>
    <name evidence="5" type="ORF">K8V39_07600</name>
</gene>
<dbReference type="Pfam" id="PF12833">
    <property type="entry name" value="HTH_18"/>
    <property type="match status" value="1"/>
</dbReference>
<evidence type="ECO:0000256" key="3">
    <source>
        <dbReference type="ARBA" id="ARBA00023163"/>
    </source>
</evidence>
<reference evidence="5" key="2">
    <citation type="submission" date="2021-09" db="EMBL/GenBank/DDBJ databases">
        <authorList>
            <person name="Gilroy R."/>
        </authorList>
    </citation>
    <scope>NUCLEOTIDE SEQUENCE</scope>
    <source>
        <strain evidence="5">USAMLcec4-12693</strain>
    </source>
</reference>
<dbReference type="PANTHER" id="PTHR43280:SF10">
    <property type="entry name" value="REGULATORY PROTEIN POCR"/>
    <property type="match status" value="1"/>
</dbReference>
<evidence type="ECO:0000259" key="4">
    <source>
        <dbReference type="PROSITE" id="PS01124"/>
    </source>
</evidence>
<sequence length="273" mass="31298">MKKEISLYDILKQLYSISGILIDVYSLDGESLARYPDRGAELCRLVNEDPRGCVRCGRANQEGFAQVRKEHKVHIYKCHMGLYEAVVPLYYYGTLAGYMMMGQMLEKGEEARAKVIEKAKSLGLGSSETIESAVDGLVQIDLEEIETFVTLCRICADYITNHHQFPVSAGDIAEEVGLYLEEHYGEKITLKRLCSWFGYSKTRLNQLFRESMGMSIYHCLMEIRMEKAKESLKKSEKSIYSIAQECGFSDQNYFARQFKKHTGYTPGEYRRNS</sequence>
<dbReference type="InterPro" id="IPR018062">
    <property type="entry name" value="HTH_AraC-typ_CS"/>
</dbReference>
<dbReference type="SMART" id="SM00342">
    <property type="entry name" value="HTH_ARAC"/>
    <property type="match status" value="1"/>
</dbReference>
<dbReference type="PROSITE" id="PS01124">
    <property type="entry name" value="HTH_ARAC_FAMILY_2"/>
    <property type="match status" value="1"/>
</dbReference>
<keyword evidence="1" id="KW-0805">Transcription regulation</keyword>
<dbReference type="Gene3D" id="1.10.10.60">
    <property type="entry name" value="Homeodomain-like"/>
    <property type="match status" value="2"/>
</dbReference>
<evidence type="ECO:0000313" key="6">
    <source>
        <dbReference type="Proteomes" id="UP000813420"/>
    </source>
</evidence>
<dbReference type="RefSeq" id="WP_277272192.1">
    <property type="nucleotide sequence ID" value="NZ_DYXE01000067.1"/>
</dbReference>
<dbReference type="EMBL" id="DYXE01000067">
    <property type="protein sequence ID" value="HJH50110.1"/>
    <property type="molecule type" value="Genomic_DNA"/>
</dbReference>
<comment type="caution">
    <text evidence="5">The sequence shown here is derived from an EMBL/GenBank/DDBJ whole genome shotgun (WGS) entry which is preliminary data.</text>
</comment>
<dbReference type="Pfam" id="PF10114">
    <property type="entry name" value="PocR"/>
    <property type="match status" value="1"/>
</dbReference>
<keyword evidence="3" id="KW-0804">Transcription</keyword>
<dbReference type="PROSITE" id="PS00041">
    <property type="entry name" value="HTH_ARAC_FAMILY_1"/>
    <property type="match status" value="1"/>
</dbReference>
<proteinExistence type="predicted"/>
<dbReference type="PRINTS" id="PR00032">
    <property type="entry name" value="HTHARAC"/>
</dbReference>
<dbReference type="SUPFAM" id="SSF46689">
    <property type="entry name" value="Homeodomain-like"/>
    <property type="match status" value="2"/>
</dbReference>
<dbReference type="InterPro" id="IPR018771">
    <property type="entry name" value="PocR_dom"/>
</dbReference>
<reference evidence="5" key="1">
    <citation type="journal article" date="2021" name="PeerJ">
        <title>Extensive microbial diversity within the chicken gut microbiome revealed by metagenomics and culture.</title>
        <authorList>
            <person name="Gilroy R."/>
            <person name="Ravi A."/>
            <person name="Getino M."/>
            <person name="Pursley I."/>
            <person name="Horton D.L."/>
            <person name="Alikhan N.F."/>
            <person name="Baker D."/>
            <person name="Gharbi K."/>
            <person name="Hall N."/>
            <person name="Watson M."/>
            <person name="Adriaenssens E.M."/>
            <person name="Foster-Nyarko E."/>
            <person name="Jarju S."/>
            <person name="Secka A."/>
            <person name="Antonio M."/>
            <person name="Oren A."/>
            <person name="Chaudhuri R.R."/>
            <person name="La Ragione R."/>
            <person name="Hildebrand F."/>
            <person name="Pallen M.J."/>
        </authorList>
    </citation>
    <scope>NUCLEOTIDE SEQUENCE</scope>
    <source>
        <strain evidence="5">USAMLcec4-12693</strain>
    </source>
</reference>
<dbReference type="InterPro" id="IPR009057">
    <property type="entry name" value="Homeodomain-like_sf"/>
</dbReference>
<accession>A0A9D2VYH0</accession>
<dbReference type="AlphaFoldDB" id="A0A9D2VYH0"/>
<evidence type="ECO:0000313" key="5">
    <source>
        <dbReference type="EMBL" id="HJH50110.1"/>
    </source>
</evidence>
<evidence type="ECO:0000256" key="1">
    <source>
        <dbReference type="ARBA" id="ARBA00023015"/>
    </source>
</evidence>
<name>A0A9D2VYH0_9FIRM</name>
<dbReference type="Proteomes" id="UP000813420">
    <property type="component" value="Unassembled WGS sequence"/>
</dbReference>
<dbReference type="InterPro" id="IPR020449">
    <property type="entry name" value="Tscrpt_reg_AraC-type_HTH"/>
</dbReference>
<evidence type="ECO:0000256" key="2">
    <source>
        <dbReference type="ARBA" id="ARBA00023125"/>
    </source>
</evidence>
<organism evidence="5 6">
    <name type="scientific">Merdimonas faecis</name>
    <dbReference type="NCBI Taxonomy" id="1653435"/>
    <lineage>
        <taxon>Bacteria</taxon>
        <taxon>Bacillati</taxon>
        <taxon>Bacillota</taxon>
        <taxon>Clostridia</taxon>
        <taxon>Lachnospirales</taxon>
        <taxon>Lachnospiraceae</taxon>
        <taxon>Merdimonas</taxon>
    </lineage>
</organism>
<dbReference type="GO" id="GO:0043565">
    <property type="term" value="F:sequence-specific DNA binding"/>
    <property type="evidence" value="ECO:0007669"/>
    <property type="project" value="InterPro"/>
</dbReference>
<dbReference type="PANTHER" id="PTHR43280">
    <property type="entry name" value="ARAC-FAMILY TRANSCRIPTIONAL REGULATOR"/>
    <property type="match status" value="1"/>
</dbReference>
<keyword evidence="2" id="KW-0238">DNA-binding</keyword>